<dbReference type="RefSeq" id="WP_080807339.1">
    <property type="nucleotide sequence ID" value="NZ_CP021983.2"/>
</dbReference>
<evidence type="ECO:0000313" key="1">
    <source>
        <dbReference type="EMBL" id="ASC70548.1"/>
    </source>
</evidence>
<keyword evidence="2" id="KW-1185">Reference proteome</keyword>
<accession>A0A1Z3HJR9</accession>
<dbReference type="OrthoDB" id="561440at2"/>
<dbReference type="KEGG" id="hhg:XM38_014880"/>
<gene>
    <name evidence="1" type="ORF">XM38_014880</name>
</gene>
<sequence length="196" mass="20067">MTSHLHTHTLRNTLATLATGSVLLVGGAYGADSAVASPETAVRIAQAEVIPASSIQQQTLYLNNDRAYSYNLEVEQGVTVNGRYLPPGAEIQGQYVPAEGGLRYEANAVIIDGRSYPLNATSGVLTDIKDPRDTDTGAIAEDAGIGAAGGLVLGEVLGDADLAEILGGAAAGAAVGNVTADRVVVVKPNDPINLYP</sequence>
<reference evidence="1 2" key="1">
    <citation type="journal article" date="2016" name="Biochim. Biophys. Acta">
        <title>Characterization of red-shifted phycobilisomes isolated from the chlorophyll f-containing cyanobacterium Halomicronema hongdechloris.</title>
        <authorList>
            <person name="Li Y."/>
            <person name="Lin Y."/>
            <person name="Garvey C.J."/>
            <person name="Birch D."/>
            <person name="Corkery R.W."/>
            <person name="Loughlin P.C."/>
            <person name="Scheer H."/>
            <person name="Willows R.D."/>
            <person name="Chen M."/>
        </authorList>
    </citation>
    <scope>NUCLEOTIDE SEQUENCE [LARGE SCALE GENOMIC DNA]</scope>
    <source>
        <strain evidence="1 2">C2206</strain>
    </source>
</reference>
<evidence type="ECO:0000313" key="2">
    <source>
        <dbReference type="Proteomes" id="UP000191901"/>
    </source>
</evidence>
<protein>
    <submittedName>
        <fullName evidence="1">Uncharacterized protein</fullName>
    </submittedName>
</protein>
<organism evidence="1 2">
    <name type="scientific">Halomicronema hongdechloris C2206</name>
    <dbReference type="NCBI Taxonomy" id="1641165"/>
    <lineage>
        <taxon>Bacteria</taxon>
        <taxon>Bacillati</taxon>
        <taxon>Cyanobacteriota</taxon>
        <taxon>Cyanophyceae</taxon>
        <taxon>Nodosilineales</taxon>
        <taxon>Nodosilineaceae</taxon>
        <taxon>Halomicronema</taxon>
    </lineage>
</organism>
<dbReference type="EMBL" id="CP021983">
    <property type="protein sequence ID" value="ASC70548.1"/>
    <property type="molecule type" value="Genomic_DNA"/>
</dbReference>
<dbReference type="STRING" id="1641165.XM38_07790"/>
<dbReference type="AlphaFoldDB" id="A0A1Z3HJR9"/>
<dbReference type="Proteomes" id="UP000191901">
    <property type="component" value="Chromosome"/>
</dbReference>
<proteinExistence type="predicted"/>
<name>A0A1Z3HJR9_9CYAN</name>